<dbReference type="EMBL" id="JABSTQ010009304">
    <property type="protein sequence ID" value="KAG0430635.1"/>
    <property type="molecule type" value="Genomic_DNA"/>
</dbReference>
<evidence type="ECO:0000313" key="2">
    <source>
        <dbReference type="Proteomes" id="UP000805193"/>
    </source>
</evidence>
<comment type="caution">
    <text evidence="1">The sequence shown here is derived from an EMBL/GenBank/DDBJ whole genome shotgun (WGS) entry which is preliminary data.</text>
</comment>
<keyword evidence="2" id="KW-1185">Reference proteome</keyword>
<reference evidence="1 2" key="1">
    <citation type="journal article" date="2020" name="Cell">
        <title>Large-Scale Comparative Analyses of Tick Genomes Elucidate Their Genetic Diversity and Vector Capacities.</title>
        <authorList>
            <consortium name="Tick Genome and Microbiome Consortium (TIGMIC)"/>
            <person name="Jia N."/>
            <person name="Wang J."/>
            <person name="Shi W."/>
            <person name="Du L."/>
            <person name="Sun Y."/>
            <person name="Zhan W."/>
            <person name="Jiang J.F."/>
            <person name="Wang Q."/>
            <person name="Zhang B."/>
            <person name="Ji P."/>
            <person name="Bell-Sakyi L."/>
            <person name="Cui X.M."/>
            <person name="Yuan T.T."/>
            <person name="Jiang B.G."/>
            <person name="Yang W.F."/>
            <person name="Lam T.T."/>
            <person name="Chang Q.C."/>
            <person name="Ding S.J."/>
            <person name="Wang X.J."/>
            <person name="Zhu J.G."/>
            <person name="Ruan X.D."/>
            <person name="Zhao L."/>
            <person name="Wei J.T."/>
            <person name="Ye R.Z."/>
            <person name="Que T.C."/>
            <person name="Du C.H."/>
            <person name="Zhou Y.H."/>
            <person name="Cheng J.X."/>
            <person name="Dai P.F."/>
            <person name="Guo W.B."/>
            <person name="Han X.H."/>
            <person name="Huang E.J."/>
            <person name="Li L.F."/>
            <person name="Wei W."/>
            <person name="Gao Y.C."/>
            <person name="Liu J.Z."/>
            <person name="Shao H.Z."/>
            <person name="Wang X."/>
            <person name="Wang C.C."/>
            <person name="Yang T.C."/>
            <person name="Huo Q.B."/>
            <person name="Li W."/>
            <person name="Chen H.Y."/>
            <person name="Chen S.E."/>
            <person name="Zhou L.G."/>
            <person name="Ni X.B."/>
            <person name="Tian J.H."/>
            <person name="Sheng Y."/>
            <person name="Liu T."/>
            <person name="Pan Y.S."/>
            <person name="Xia L.Y."/>
            <person name="Li J."/>
            <person name="Zhao F."/>
            <person name="Cao W.C."/>
        </authorList>
    </citation>
    <scope>NUCLEOTIDE SEQUENCE [LARGE SCALE GENOMIC DNA]</scope>
    <source>
        <strain evidence="1">Iper-2018</strain>
    </source>
</reference>
<protein>
    <submittedName>
        <fullName evidence="1">Uncharacterized protein</fullName>
    </submittedName>
</protein>
<name>A0AC60QBC6_IXOPE</name>
<sequence length="403" mass="46362">MMPSAVNDDVMHVMTALRRVVEAEETLGSDHHIVQTQVRHHKAPTRLGRQRSRIGQPSGRMRWPGSWQTSTSGPRKMTGAVIKHAKTIQLTTDDPGVDLHLFHLWEARQGLLRRWKRQKINRKLKAKIAQITSQAEEYAERLGRQNWNRNMKTWAILRALLNRAEPKATWRQQTQKLIHNFPGKNEKILEAVKTKALPHTETTREETTQSLKNPSPEFRWRLLGRADEKHGSRAGSSQQQDSQKPEWQDGRLPTKTCQRKLGDWDYSVPLQTAVYRIEPYLRDCGLACAEKSELLILKKQTKGRTRPEEPNLELMMDGVTIPKRLLEMVSQVTHVVKRVANRKNGLKEQNSMRLVQSLVVSRISYGTLHRGLQKREKKIDGLIRKTCKLALGLPPTTSTERVI</sequence>
<gene>
    <name evidence="1" type="ORF">HPB47_022532</name>
</gene>
<accession>A0AC60QBC6</accession>
<evidence type="ECO:0000313" key="1">
    <source>
        <dbReference type="EMBL" id="KAG0430635.1"/>
    </source>
</evidence>
<proteinExistence type="predicted"/>
<dbReference type="Proteomes" id="UP000805193">
    <property type="component" value="Unassembled WGS sequence"/>
</dbReference>
<organism evidence="1 2">
    <name type="scientific">Ixodes persulcatus</name>
    <name type="common">Taiga tick</name>
    <dbReference type="NCBI Taxonomy" id="34615"/>
    <lineage>
        <taxon>Eukaryota</taxon>
        <taxon>Metazoa</taxon>
        <taxon>Ecdysozoa</taxon>
        <taxon>Arthropoda</taxon>
        <taxon>Chelicerata</taxon>
        <taxon>Arachnida</taxon>
        <taxon>Acari</taxon>
        <taxon>Parasitiformes</taxon>
        <taxon>Ixodida</taxon>
        <taxon>Ixodoidea</taxon>
        <taxon>Ixodidae</taxon>
        <taxon>Ixodinae</taxon>
        <taxon>Ixodes</taxon>
    </lineage>
</organism>